<dbReference type="InterPro" id="IPR036322">
    <property type="entry name" value="WD40_repeat_dom_sf"/>
</dbReference>
<dbReference type="EMBL" id="QGNW01000068">
    <property type="protein sequence ID" value="RVX02836.1"/>
    <property type="molecule type" value="Genomic_DNA"/>
</dbReference>
<dbReference type="InterPro" id="IPR001680">
    <property type="entry name" value="WD40_rpt"/>
</dbReference>
<accession>A0A438J1K5</accession>
<dbReference type="PANTHER" id="PTHR15052">
    <property type="entry name" value="RNA POLYMERASE III TRANSCRIPTION INITIATION FACTOR COMPLEX SUBUNIT"/>
    <property type="match status" value="1"/>
</dbReference>
<evidence type="ECO:0000256" key="2">
    <source>
        <dbReference type="ARBA" id="ARBA00023163"/>
    </source>
</evidence>
<evidence type="ECO:0000313" key="6">
    <source>
        <dbReference type="Proteomes" id="UP000288805"/>
    </source>
</evidence>
<feature type="compositionally biased region" description="Acidic residues" evidence="4">
    <location>
        <begin position="181"/>
        <end position="196"/>
    </location>
</feature>
<evidence type="ECO:0000256" key="3">
    <source>
        <dbReference type="ARBA" id="ARBA00023242"/>
    </source>
</evidence>
<dbReference type="InterPro" id="IPR015943">
    <property type="entry name" value="WD40/YVTN_repeat-like_dom_sf"/>
</dbReference>
<dbReference type="GO" id="GO:0005634">
    <property type="term" value="C:nucleus"/>
    <property type="evidence" value="ECO:0007669"/>
    <property type="project" value="UniProtKB-SubCell"/>
</dbReference>
<dbReference type="AlphaFoldDB" id="A0A438J1K5"/>
<feature type="compositionally biased region" description="Basic and acidic residues" evidence="4">
    <location>
        <begin position="240"/>
        <end position="250"/>
    </location>
</feature>
<dbReference type="SMART" id="SM00320">
    <property type="entry name" value="WD40"/>
    <property type="match status" value="2"/>
</dbReference>
<keyword evidence="2" id="KW-0804">Transcription</keyword>
<dbReference type="SUPFAM" id="SSF50978">
    <property type="entry name" value="WD40 repeat-like"/>
    <property type="match status" value="1"/>
</dbReference>
<reference evidence="5 6" key="1">
    <citation type="journal article" date="2018" name="PLoS Genet.">
        <title>Population sequencing reveals clonal diversity and ancestral inbreeding in the grapevine cultivar Chardonnay.</title>
        <authorList>
            <person name="Roach M.J."/>
            <person name="Johnson D.L."/>
            <person name="Bohlmann J."/>
            <person name="van Vuuren H.J."/>
            <person name="Jones S.J."/>
            <person name="Pretorius I.S."/>
            <person name="Schmidt S.A."/>
            <person name="Borneman A.R."/>
        </authorList>
    </citation>
    <scope>NUCLEOTIDE SEQUENCE [LARGE SCALE GENOMIC DNA]</scope>
    <source>
        <strain evidence="6">cv. Chardonnay</strain>
        <tissue evidence="5">Leaf</tissue>
    </source>
</reference>
<dbReference type="Gene3D" id="2.130.10.10">
    <property type="entry name" value="YVTN repeat-like/Quinoprotein amine dehydrogenase"/>
    <property type="match status" value="1"/>
</dbReference>
<feature type="compositionally biased region" description="Polar residues" evidence="4">
    <location>
        <begin position="161"/>
        <end position="177"/>
    </location>
</feature>
<gene>
    <name evidence="5" type="ORF">CK203_023218</name>
</gene>
<comment type="subcellular location">
    <subcellularLocation>
        <location evidence="1">Nucleus</location>
    </subcellularLocation>
</comment>
<organism evidence="5 6">
    <name type="scientific">Vitis vinifera</name>
    <name type="common">Grape</name>
    <dbReference type="NCBI Taxonomy" id="29760"/>
    <lineage>
        <taxon>Eukaryota</taxon>
        <taxon>Viridiplantae</taxon>
        <taxon>Streptophyta</taxon>
        <taxon>Embryophyta</taxon>
        <taxon>Tracheophyta</taxon>
        <taxon>Spermatophyta</taxon>
        <taxon>Magnoliopsida</taxon>
        <taxon>eudicotyledons</taxon>
        <taxon>Gunneridae</taxon>
        <taxon>Pentapetalae</taxon>
        <taxon>rosids</taxon>
        <taxon>Vitales</taxon>
        <taxon>Vitaceae</taxon>
        <taxon>Viteae</taxon>
        <taxon>Vitis</taxon>
    </lineage>
</organism>
<proteinExistence type="predicted"/>
<name>A0A438J1K5_VITVI</name>
<dbReference type="InterPro" id="IPR052416">
    <property type="entry name" value="GTF3C_component"/>
</dbReference>
<dbReference type="PANTHER" id="PTHR15052:SF2">
    <property type="entry name" value="GENERAL TRANSCRIPTION FACTOR 3C POLYPEPTIDE 2"/>
    <property type="match status" value="1"/>
</dbReference>
<evidence type="ECO:0000256" key="4">
    <source>
        <dbReference type="SAM" id="MobiDB-lite"/>
    </source>
</evidence>
<comment type="caution">
    <text evidence="5">The sequence shown here is derived from an EMBL/GenBank/DDBJ whole genome shotgun (WGS) entry which is preliminary data.</text>
</comment>
<evidence type="ECO:0000256" key="1">
    <source>
        <dbReference type="ARBA" id="ARBA00004123"/>
    </source>
</evidence>
<dbReference type="Proteomes" id="UP000288805">
    <property type="component" value="Unassembled WGS sequence"/>
</dbReference>
<sequence length="305" mass="33799">MICSDPESANIIVTAGHAGVKFWDIRDPFRPLWEINPVRRVIYSVDWLPDPRCIILSFDDGTLRIFSLAKIANDVPVTGKPFSGTQQPGLICYSCSPFPIWSVQVSRATGLAAYCSADGTVRQFQDNSVLTINTPLSTIPFVVKKALNQWGDTPRSIRGISESNQAKRVNNQKSNDQPLDLCEDDDDDDDDDDNDSSIEVSGSTKAASKRKQKTKSKSSSKKNPKKDQAALCSYEEAENLENKEDRKEEGGNEIEVFPSKIVALHRVRWNMNKGSEGWLCYGGAAGIVRCQKITAGVLKKDLVKR</sequence>
<evidence type="ECO:0000313" key="5">
    <source>
        <dbReference type="EMBL" id="RVX02836.1"/>
    </source>
</evidence>
<keyword evidence="3" id="KW-0539">Nucleus</keyword>
<feature type="region of interest" description="Disordered" evidence="4">
    <location>
        <begin position="153"/>
        <end position="251"/>
    </location>
</feature>
<protein>
    <submittedName>
        <fullName evidence="5">Uncharacterized protein</fullName>
    </submittedName>
</protein>
<feature type="compositionally biased region" description="Basic residues" evidence="4">
    <location>
        <begin position="207"/>
        <end position="224"/>
    </location>
</feature>